<dbReference type="Gene3D" id="1.10.443.10">
    <property type="entry name" value="Intergrase catalytic core"/>
    <property type="match status" value="1"/>
</dbReference>
<comment type="subcellular location">
    <subcellularLocation>
        <location evidence="1">Cytoplasm</location>
    </subcellularLocation>
</comment>
<keyword evidence="4" id="KW-0159">Chromosome partition</keyword>
<keyword evidence="6" id="KW-0238">DNA-binding</keyword>
<dbReference type="PROSITE" id="PS51900">
    <property type="entry name" value="CB"/>
    <property type="match status" value="1"/>
</dbReference>
<dbReference type="Pfam" id="PF00589">
    <property type="entry name" value="Phage_integrase"/>
    <property type="match status" value="1"/>
</dbReference>
<dbReference type="InterPro" id="IPR011010">
    <property type="entry name" value="DNA_brk_join_enz"/>
</dbReference>
<keyword evidence="5" id="KW-0229">DNA integration</keyword>
<dbReference type="GO" id="GO:0006310">
    <property type="term" value="P:DNA recombination"/>
    <property type="evidence" value="ECO:0007669"/>
    <property type="project" value="UniProtKB-KW"/>
</dbReference>
<evidence type="ECO:0000256" key="1">
    <source>
        <dbReference type="ARBA" id="ARBA00004496"/>
    </source>
</evidence>
<dbReference type="PANTHER" id="PTHR30349:SF77">
    <property type="entry name" value="TYROSINE RECOMBINASE XERC"/>
    <property type="match status" value="1"/>
</dbReference>
<dbReference type="GO" id="GO:0005737">
    <property type="term" value="C:cytoplasm"/>
    <property type="evidence" value="ECO:0007669"/>
    <property type="project" value="UniProtKB-SubCell"/>
</dbReference>
<proteinExistence type="inferred from homology"/>
<dbReference type="GO" id="GO:0015074">
    <property type="term" value="P:DNA integration"/>
    <property type="evidence" value="ECO:0007669"/>
    <property type="project" value="UniProtKB-KW"/>
</dbReference>
<accession>A0A6J6V2Y6</accession>
<dbReference type="InterPro" id="IPR023009">
    <property type="entry name" value="Tyrosine_recombinase_XerC/XerD"/>
</dbReference>
<evidence type="ECO:0000259" key="9">
    <source>
        <dbReference type="PROSITE" id="PS51898"/>
    </source>
</evidence>
<dbReference type="InterPro" id="IPR050090">
    <property type="entry name" value="Tyrosine_recombinase_XerCD"/>
</dbReference>
<sequence>MTTAWKIDEFIGSMTAASINTTSAYASDVKQFEEWISRLKIDNPQLVTRDLVRQYISFLTTSQKAKRSVTRNLAAIRRYFAWHIRNGTLKTDPTTGVRTPSGTGRLPKVLTKEQLSALLSCSNPDVPEWKSSRDTALVEMLYGSGLRVSEVCSIDIDSINDRNNTVIVMGKGSKQRQIPVSEPSVLAVKHWLKFRNEVVSNAVVSKAVVSNENRNSTALFLNARGQRLAPRDVRRIIDERALTPTHPHALRHTYATHLLDNGADLRAVQELLGHSDVATTQRYTQVSKERLKSAYGASHPRA</sequence>
<feature type="domain" description="Tyr recombinase" evidence="9">
    <location>
        <begin position="105"/>
        <end position="296"/>
    </location>
</feature>
<dbReference type="GO" id="GO:0003677">
    <property type="term" value="F:DNA binding"/>
    <property type="evidence" value="ECO:0007669"/>
    <property type="project" value="UniProtKB-KW"/>
</dbReference>
<feature type="domain" description="Core-binding (CB)" evidence="10">
    <location>
        <begin position="1"/>
        <end position="84"/>
    </location>
</feature>
<evidence type="ECO:0000256" key="7">
    <source>
        <dbReference type="ARBA" id="ARBA00023172"/>
    </source>
</evidence>
<dbReference type="Pfam" id="PF02899">
    <property type="entry name" value="Phage_int_SAM_1"/>
    <property type="match status" value="1"/>
</dbReference>
<dbReference type="CDD" id="cd00798">
    <property type="entry name" value="INT_XerDC_C"/>
    <property type="match status" value="1"/>
</dbReference>
<evidence type="ECO:0000256" key="4">
    <source>
        <dbReference type="ARBA" id="ARBA00022829"/>
    </source>
</evidence>
<keyword evidence="3" id="KW-0132">Cell division</keyword>
<evidence type="ECO:0000313" key="11">
    <source>
        <dbReference type="EMBL" id="CAB4766530.1"/>
    </source>
</evidence>
<organism evidence="11">
    <name type="scientific">freshwater metagenome</name>
    <dbReference type="NCBI Taxonomy" id="449393"/>
    <lineage>
        <taxon>unclassified sequences</taxon>
        <taxon>metagenomes</taxon>
        <taxon>ecological metagenomes</taxon>
    </lineage>
</organism>
<keyword evidence="2" id="KW-0963">Cytoplasm</keyword>
<dbReference type="HAMAP" id="MF_01808">
    <property type="entry name" value="Recomb_XerC_XerD"/>
    <property type="match status" value="1"/>
</dbReference>
<gene>
    <name evidence="11" type="ORF">UFOPK2855_01054</name>
</gene>
<keyword evidence="8" id="KW-0131">Cell cycle</keyword>
<evidence type="ECO:0000256" key="8">
    <source>
        <dbReference type="ARBA" id="ARBA00023306"/>
    </source>
</evidence>
<dbReference type="InterPro" id="IPR010998">
    <property type="entry name" value="Integrase_recombinase_N"/>
</dbReference>
<name>A0A6J6V2Y6_9ZZZZ</name>
<evidence type="ECO:0000256" key="2">
    <source>
        <dbReference type="ARBA" id="ARBA00022490"/>
    </source>
</evidence>
<dbReference type="PANTHER" id="PTHR30349">
    <property type="entry name" value="PHAGE INTEGRASE-RELATED"/>
    <property type="match status" value="1"/>
</dbReference>
<dbReference type="GO" id="GO:0051301">
    <property type="term" value="P:cell division"/>
    <property type="evidence" value="ECO:0007669"/>
    <property type="project" value="UniProtKB-KW"/>
</dbReference>
<evidence type="ECO:0000259" key="10">
    <source>
        <dbReference type="PROSITE" id="PS51900"/>
    </source>
</evidence>
<dbReference type="InterPro" id="IPR002104">
    <property type="entry name" value="Integrase_catalytic"/>
</dbReference>
<evidence type="ECO:0000256" key="5">
    <source>
        <dbReference type="ARBA" id="ARBA00022908"/>
    </source>
</evidence>
<reference evidence="11" key="1">
    <citation type="submission" date="2020-05" db="EMBL/GenBank/DDBJ databases">
        <authorList>
            <person name="Chiriac C."/>
            <person name="Salcher M."/>
            <person name="Ghai R."/>
            <person name="Kavagutti S V."/>
        </authorList>
    </citation>
    <scope>NUCLEOTIDE SEQUENCE</scope>
</reference>
<dbReference type="InterPro" id="IPR044068">
    <property type="entry name" value="CB"/>
</dbReference>
<evidence type="ECO:0000256" key="3">
    <source>
        <dbReference type="ARBA" id="ARBA00022618"/>
    </source>
</evidence>
<dbReference type="GO" id="GO:0007059">
    <property type="term" value="P:chromosome segregation"/>
    <property type="evidence" value="ECO:0007669"/>
    <property type="project" value="UniProtKB-KW"/>
</dbReference>
<protein>
    <submittedName>
        <fullName evidence="11">Unannotated protein</fullName>
    </submittedName>
</protein>
<evidence type="ECO:0000256" key="6">
    <source>
        <dbReference type="ARBA" id="ARBA00023125"/>
    </source>
</evidence>
<dbReference type="Gene3D" id="1.10.150.130">
    <property type="match status" value="1"/>
</dbReference>
<dbReference type="PROSITE" id="PS51898">
    <property type="entry name" value="TYR_RECOMBINASE"/>
    <property type="match status" value="1"/>
</dbReference>
<keyword evidence="7" id="KW-0233">DNA recombination</keyword>
<dbReference type="AlphaFoldDB" id="A0A6J6V2Y6"/>
<dbReference type="InterPro" id="IPR004107">
    <property type="entry name" value="Integrase_SAM-like_N"/>
</dbReference>
<dbReference type="SUPFAM" id="SSF56349">
    <property type="entry name" value="DNA breaking-rejoining enzymes"/>
    <property type="match status" value="1"/>
</dbReference>
<dbReference type="EMBL" id="CAEZZK010000225">
    <property type="protein sequence ID" value="CAB4766530.1"/>
    <property type="molecule type" value="Genomic_DNA"/>
</dbReference>
<dbReference type="InterPro" id="IPR013762">
    <property type="entry name" value="Integrase-like_cat_sf"/>
</dbReference>